<gene>
    <name evidence="1" type="ORF">ACFPZ3_25675</name>
</gene>
<comment type="caution">
    <text evidence="1">The sequence shown here is derived from an EMBL/GenBank/DDBJ whole genome shotgun (WGS) entry which is preliminary data.</text>
</comment>
<protein>
    <submittedName>
        <fullName evidence="1">Uncharacterized protein</fullName>
    </submittedName>
</protein>
<evidence type="ECO:0000313" key="1">
    <source>
        <dbReference type="EMBL" id="MFC5827269.1"/>
    </source>
</evidence>
<proteinExistence type="predicted"/>
<keyword evidence="2" id="KW-1185">Reference proteome</keyword>
<sequence length="231" mass="25615">MSSRNLLIAHRTAFIPWSVRLEYRKPLRFEDSDELTVSTEARVSRGGGQLQWHVRVAGDDPDDAAVLVWLIAIPVRVSGDAALSATPAGLLPDLQERLRADETDAEPHVSPVPGLVQDIERRGVPLAETTTPFVINRAQCEMADQWYWVEAAALAAKSGQALILEDADQITELRDTMRNPQRSTDLLFNRPCFLFDKGTVTSAAWSLPDGIALVHHVRLEAETAAVMIEQW</sequence>
<accession>A0ABW1CNH1</accession>
<dbReference type="RefSeq" id="WP_379516776.1">
    <property type="nucleotide sequence ID" value="NZ_JBHSPA010000028.1"/>
</dbReference>
<evidence type="ECO:0000313" key="2">
    <source>
        <dbReference type="Proteomes" id="UP001596058"/>
    </source>
</evidence>
<organism evidence="1 2">
    <name type="scientific">Nonomuraea insulae</name>
    <dbReference type="NCBI Taxonomy" id="1616787"/>
    <lineage>
        <taxon>Bacteria</taxon>
        <taxon>Bacillati</taxon>
        <taxon>Actinomycetota</taxon>
        <taxon>Actinomycetes</taxon>
        <taxon>Streptosporangiales</taxon>
        <taxon>Streptosporangiaceae</taxon>
        <taxon>Nonomuraea</taxon>
    </lineage>
</organism>
<reference evidence="2" key="1">
    <citation type="journal article" date="2019" name="Int. J. Syst. Evol. Microbiol.">
        <title>The Global Catalogue of Microorganisms (GCM) 10K type strain sequencing project: providing services to taxonomists for standard genome sequencing and annotation.</title>
        <authorList>
            <consortium name="The Broad Institute Genomics Platform"/>
            <consortium name="The Broad Institute Genome Sequencing Center for Infectious Disease"/>
            <person name="Wu L."/>
            <person name="Ma J."/>
        </authorList>
    </citation>
    <scope>NUCLEOTIDE SEQUENCE [LARGE SCALE GENOMIC DNA]</scope>
    <source>
        <strain evidence="2">CCUG 53903</strain>
    </source>
</reference>
<dbReference type="EMBL" id="JBHSPA010000028">
    <property type="protein sequence ID" value="MFC5827269.1"/>
    <property type="molecule type" value="Genomic_DNA"/>
</dbReference>
<dbReference type="Proteomes" id="UP001596058">
    <property type="component" value="Unassembled WGS sequence"/>
</dbReference>
<name>A0ABW1CNH1_9ACTN</name>